<proteinExistence type="predicted"/>
<evidence type="ECO:0000313" key="5">
    <source>
        <dbReference type="Proteomes" id="UP000824023"/>
    </source>
</evidence>
<sequence>MSFFKKFKLKSNGKWYPRSLVVGDPATTDEVADRLAQISTVSRGDTYNVLKDLAMAMKSFMKEGRSVKLDGVGTFYYTADASGQGVDTPEEVSAKQIKGVRVRFIQEFSRTSSNKVSTRSLVDDDIQWLDIDTLDPAKQGSGTTTTPGGSDNEDGEGTFG</sequence>
<feature type="region of interest" description="Disordered" evidence="2">
    <location>
        <begin position="133"/>
        <end position="160"/>
    </location>
</feature>
<dbReference type="SUPFAM" id="SSF47729">
    <property type="entry name" value="IHF-like DNA-binding proteins"/>
    <property type="match status" value="1"/>
</dbReference>
<evidence type="ECO:0000313" key="4">
    <source>
        <dbReference type="EMBL" id="HIZ02530.1"/>
    </source>
</evidence>
<feature type="domain" description="HU" evidence="3">
    <location>
        <begin position="14"/>
        <end position="106"/>
    </location>
</feature>
<feature type="compositionally biased region" description="Low complexity" evidence="2">
    <location>
        <begin position="140"/>
        <end position="150"/>
    </location>
</feature>
<dbReference type="Pfam" id="PF18291">
    <property type="entry name" value="HU-HIG"/>
    <property type="match status" value="1"/>
</dbReference>
<dbReference type="InterPro" id="IPR005902">
    <property type="entry name" value="HU_DNA-bd_put"/>
</dbReference>
<organism evidence="4 5">
    <name type="scientific">Candidatus Bacteroides merdipullorum</name>
    <dbReference type="NCBI Taxonomy" id="2838474"/>
    <lineage>
        <taxon>Bacteria</taxon>
        <taxon>Pseudomonadati</taxon>
        <taxon>Bacteroidota</taxon>
        <taxon>Bacteroidia</taxon>
        <taxon>Bacteroidales</taxon>
        <taxon>Bacteroidaceae</taxon>
        <taxon>Bacteroides</taxon>
    </lineage>
</organism>
<dbReference type="InterPro" id="IPR010992">
    <property type="entry name" value="IHF-like_DNA-bd_dom_sf"/>
</dbReference>
<keyword evidence="1 4" id="KW-0238">DNA-binding</keyword>
<accession>A0A9D2A6V9</accession>
<evidence type="ECO:0000256" key="1">
    <source>
        <dbReference type="ARBA" id="ARBA00023125"/>
    </source>
</evidence>
<gene>
    <name evidence="4" type="ORF">H9819_09845</name>
</gene>
<dbReference type="NCBIfam" id="TIGR01201">
    <property type="entry name" value="HU_rel"/>
    <property type="match status" value="1"/>
</dbReference>
<protein>
    <submittedName>
        <fullName evidence="4">HU family DNA-binding protein</fullName>
    </submittedName>
</protein>
<dbReference type="GO" id="GO:0003677">
    <property type="term" value="F:DNA binding"/>
    <property type="evidence" value="ECO:0007669"/>
    <property type="project" value="UniProtKB-KW"/>
</dbReference>
<dbReference type="Proteomes" id="UP000824023">
    <property type="component" value="Unassembled WGS sequence"/>
</dbReference>
<dbReference type="InterPro" id="IPR041607">
    <property type="entry name" value="HU-HIG"/>
</dbReference>
<name>A0A9D2A6V9_9BACE</name>
<dbReference type="AlphaFoldDB" id="A0A9D2A6V9"/>
<reference evidence="4" key="2">
    <citation type="submission" date="2021-04" db="EMBL/GenBank/DDBJ databases">
        <authorList>
            <person name="Gilroy R."/>
        </authorList>
    </citation>
    <scope>NUCLEOTIDE SEQUENCE</scope>
    <source>
        <strain evidence="4">ChiHjej12B11-24981</strain>
    </source>
</reference>
<reference evidence="4" key="1">
    <citation type="journal article" date="2021" name="PeerJ">
        <title>Extensive microbial diversity within the chicken gut microbiome revealed by metagenomics and culture.</title>
        <authorList>
            <person name="Gilroy R."/>
            <person name="Ravi A."/>
            <person name="Getino M."/>
            <person name="Pursley I."/>
            <person name="Horton D.L."/>
            <person name="Alikhan N.F."/>
            <person name="Baker D."/>
            <person name="Gharbi K."/>
            <person name="Hall N."/>
            <person name="Watson M."/>
            <person name="Adriaenssens E.M."/>
            <person name="Foster-Nyarko E."/>
            <person name="Jarju S."/>
            <person name="Secka A."/>
            <person name="Antonio M."/>
            <person name="Oren A."/>
            <person name="Chaudhuri R.R."/>
            <person name="La Ragione R."/>
            <person name="Hildebrand F."/>
            <person name="Pallen M.J."/>
        </authorList>
    </citation>
    <scope>NUCLEOTIDE SEQUENCE</scope>
    <source>
        <strain evidence="4">ChiHjej12B11-24981</strain>
    </source>
</reference>
<dbReference type="Gene3D" id="4.10.520.10">
    <property type="entry name" value="IHF-like DNA-binding proteins"/>
    <property type="match status" value="1"/>
</dbReference>
<evidence type="ECO:0000256" key="2">
    <source>
        <dbReference type="SAM" id="MobiDB-lite"/>
    </source>
</evidence>
<dbReference type="EMBL" id="DXCK01000128">
    <property type="protein sequence ID" value="HIZ02530.1"/>
    <property type="molecule type" value="Genomic_DNA"/>
</dbReference>
<feature type="compositionally biased region" description="Acidic residues" evidence="2">
    <location>
        <begin position="151"/>
        <end position="160"/>
    </location>
</feature>
<evidence type="ECO:0000259" key="3">
    <source>
        <dbReference type="Pfam" id="PF18291"/>
    </source>
</evidence>
<comment type="caution">
    <text evidence="4">The sequence shown here is derived from an EMBL/GenBank/DDBJ whole genome shotgun (WGS) entry which is preliminary data.</text>
</comment>